<dbReference type="InterPro" id="IPR050973">
    <property type="entry name" value="H3K9_Histone-Lys_N-MTase"/>
</dbReference>
<evidence type="ECO:0000256" key="4">
    <source>
        <dbReference type="ARBA" id="ARBA00022679"/>
    </source>
</evidence>
<evidence type="ECO:0000256" key="7">
    <source>
        <dbReference type="ARBA" id="ARBA00022833"/>
    </source>
</evidence>
<feature type="domain" description="SET" evidence="9">
    <location>
        <begin position="177"/>
        <end position="309"/>
    </location>
</feature>
<organism evidence="11 12">
    <name type="scientific">Saccharata proteae CBS 121410</name>
    <dbReference type="NCBI Taxonomy" id="1314787"/>
    <lineage>
        <taxon>Eukaryota</taxon>
        <taxon>Fungi</taxon>
        <taxon>Dikarya</taxon>
        <taxon>Ascomycota</taxon>
        <taxon>Pezizomycotina</taxon>
        <taxon>Dothideomycetes</taxon>
        <taxon>Dothideomycetes incertae sedis</taxon>
        <taxon>Botryosphaeriales</taxon>
        <taxon>Saccharataceae</taxon>
        <taxon>Saccharata</taxon>
    </lineage>
</organism>
<evidence type="ECO:0000256" key="6">
    <source>
        <dbReference type="ARBA" id="ARBA00022723"/>
    </source>
</evidence>
<dbReference type="PROSITE" id="PS50280">
    <property type="entry name" value="SET"/>
    <property type="match status" value="1"/>
</dbReference>
<evidence type="ECO:0000256" key="3">
    <source>
        <dbReference type="ARBA" id="ARBA00022603"/>
    </source>
</evidence>
<dbReference type="OrthoDB" id="308383at2759"/>
<feature type="domain" description="Post-SET" evidence="10">
    <location>
        <begin position="333"/>
        <end position="349"/>
    </location>
</feature>
<dbReference type="GO" id="GO:0005694">
    <property type="term" value="C:chromosome"/>
    <property type="evidence" value="ECO:0007669"/>
    <property type="project" value="UniProtKB-SubCell"/>
</dbReference>
<dbReference type="Proteomes" id="UP000799776">
    <property type="component" value="Unassembled WGS sequence"/>
</dbReference>
<sequence length="350" mass="39750">MVFTARDSHTLVAEVTIREEVIRRLGGLHNPPVSLINTVDNKNPSLRFEFIRKNILGKDVRAADPATRTACTKCKPHMGQGIGCEYSKVCDCLEYAAVNENAKMTPEEADRWQEIKANGGGDTSGLPKRFPYYSSEARRGCLVPQYLASRFPIYECNENCPCGPMCKTRVVQHGRKVRLEIFKTRNRGWGLRTKEALQEGQFIDTYRGEIITDAEATRREEESSSKDVRDSFLYSLDKFAEPLDIPIEDIYVIDGEFKGGPTRFINHSCQPNCRQYAVSYNKHDPRVYEIAFFAVRPIAPNEELTFDYLDKDEPDDNSATVTDPNERNEGGAKPTQCLCGAPKCRKWLWI</sequence>
<dbReference type="EMBL" id="ML978741">
    <property type="protein sequence ID" value="KAF2084443.1"/>
    <property type="molecule type" value="Genomic_DNA"/>
</dbReference>
<dbReference type="SMART" id="SM00317">
    <property type="entry name" value="SET"/>
    <property type="match status" value="1"/>
</dbReference>
<comment type="subcellular location">
    <subcellularLocation>
        <location evidence="1">Chromosome</location>
    </subcellularLocation>
</comment>
<evidence type="ECO:0000256" key="2">
    <source>
        <dbReference type="ARBA" id="ARBA00022454"/>
    </source>
</evidence>
<keyword evidence="5" id="KW-0949">S-adenosyl-L-methionine</keyword>
<keyword evidence="2" id="KW-0158">Chromosome</keyword>
<dbReference type="SMART" id="SM00468">
    <property type="entry name" value="PreSET"/>
    <property type="match status" value="1"/>
</dbReference>
<evidence type="ECO:0000259" key="9">
    <source>
        <dbReference type="PROSITE" id="PS50280"/>
    </source>
</evidence>
<dbReference type="Pfam" id="PF00856">
    <property type="entry name" value="SET"/>
    <property type="match status" value="1"/>
</dbReference>
<proteinExistence type="predicted"/>
<dbReference type="InterPro" id="IPR003616">
    <property type="entry name" value="Post-SET_dom"/>
</dbReference>
<dbReference type="SUPFAM" id="SSF82199">
    <property type="entry name" value="SET domain"/>
    <property type="match status" value="1"/>
</dbReference>
<dbReference type="InterPro" id="IPR007728">
    <property type="entry name" value="Pre-SET_dom"/>
</dbReference>
<dbReference type="Gene3D" id="2.170.270.10">
    <property type="entry name" value="SET domain"/>
    <property type="match status" value="1"/>
</dbReference>
<dbReference type="Pfam" id="PF05033">
    <property type="entry name" value="Pre-SET"/>
    <property type="match status" value="1"/>
</dbReference>
<comment type="caution">
    <text evidence="11">The sequence shown here is derived from an EMBL/GenBank/DDBJ whole genome shotgun (WGS) entry which is preliminary data.</text>
</comment>
<dbReference type="PANTHER" id="PTHR46223">
    <property type="entry name" value="HISTONE-LYSINE N-METHYLTRANSFERASE SUV39H"/>
    <property type="match status" value="1"/>
</dbReference>
<dbReference type="GO" id="GO:0005634">
    <property type="term" value="C:nucleus"/>
    <property type="evidence" value="ECO:0007669"/>
    <property type="project" value="InterPro"/>
</dbReference>
<reference evidence="11" key="1">
    <citation type="journal article" date="2020" name="Stud. Mycol.">
        <title>101 Dothideomycetes genomes: a test case for predicting lifestyles and emergence of pathogens.</title>
        <authorList>
            <person name="Haridas S."/>
            <person name="Albert R."/>
            <person name="Binder M."/>
            <person name="Bloem J."/>
            <person name="Labutti K."/>
            <person name="Salamov A."/>
            <person name="Andreopoulos B."/>
            <person name="Baker S."/>
            <person name="Barry K."/>
            <person name="Bills G."/>
            <person name="Bluhm B."/>
            <person name="Cannon C."/>
            <person name="Castanera R."/>
            <person name="Culley D."/>
            <person name="Daum C."/>
            <person name="Ezra D."/>
            <person name="Gonzalez J."/>
            <person name="Henrissat B."/>
            <person name="Kuo A."/>
            <person name="Liang C."/>
            <person name="Lipzen A."/>
            <person name="Lutzoni F."/>
            <person name="Magnuson J."/>
            <person name="Mondo S."/>
            <person name="Nolan M."/>
            <person name="Ohm R."/>
            <person name="Pangilinan J."/>
            <person name="Park H.-J."/>
            <person name="Ramirez L."/>
            <person name="Alfaro M."/>
            <person name="Sun H."/>
            <person name="Tritt A."/>
            <person name="Yoshinaga Y."/>
            <person name="Zwiers L.-H."/>
            <person name="Turgeon B."/>
            <person name="Goodwin S."/>
            <person name="Spatafora J."/>
            <person name="Crous P."/>
            <person name="Grigoriev I."/>
        </authorList>
    </citation>
    <scope>NUCLEOTIDE SEQUENCE</scope>
    <source>
        <strain evidence="11">CBS 121410</strain>
    </source>
</reference>
<evidence type="ECO:0000256" key="1">
    <source>
        <dbReference type="ARBA" id="ARBA00004286"/>
    </source>
</evidence>
<evidence type="ECO:0000313" key="11">
    <source>
        <dbReference type="EMBL" id="KAF2084443.1"/>
    </source>
</evidence>
<dbReference type="GO" id="GO:0008270">
    <property type="term" value="F:zinc ion binding"/>
    <property type="evidence" value="ECO:0007669"/>
    <property type="project" value="InterPro"/>
</dbReference>
<evidence type="ECO:0000259" key="10">
    <source>
        <dbReference type="PROSITE" id="PS50868"/>
    </source>
</evidence>
<keyword evidence="3" id="KW-0489">Methyltransferase</keyword>
<dbReference type="InterPro" id="IPR046341">
    <property type="entry name" value="SET_dom_sf"/>
</dbReference>
<dbReference type="GO" id="GO:0032259">
    <property type="term" value="P:methylation"/>
    <property type="evidence" value="ECO:0007669"/>
    <property type="project" value="UniProtKB-KW"/>
</dbReference>
<feature type="region of interest" description="Disordered" evidence="8">
    <location>
        <begin position="308"/>
        <end position="332"/>
    </location>
</feature>
<dbReference type="PANTHER" id="PTHR46223:SF3">
    <property type="entry name" value="HISTONE-LYSINE N-METHYLTRANSFERASE SET-23"/>
    <property type="match status" value="1"/>
</dbReference>
<name>A0A9P4HR80_9PEZI</name>
<protein>
    <submittedName>
        <fullName evidence="11">SET domain-containing protein</fullName>
    </submittedName>
</protein>
<evidence type="ECO:0000256" key="8">
    <source>
        <dbReference type="SAM" id="MobiDB-lite"/>
    </source>
</evidence>
<dbReference type="AlphaFoldDB" id="A0A9P4HR80"/>
<keyword evidence="7" id="KW-0862">Zinc</keyword>
<keyword evidence="6" id="KW-0479">Metal-binding</keyword>
<evidence type="ECO:0000313" key="12">
    <source>
        <dbReference type="Proteomes" id="UP000799776"/>
    </source>
</evidence>
<evidence type="ECO:0000256" key="5">
    <source>
        <dbReference type="ARBA" id="ARBA00022691"/>
    </source>
</evidence>
<accession>A0A9P4HR80</accession>
<dbReference type="GO" id="GO:0042054">
    <property type="term" value="F:histone methyltransferase activity"/>
    <property type="evidence" value="ECO:0007669"/>
    <property type="project" value="InterPro"/>
</dbReference>
<dbReference type="PROSITE" id="PS50868">
    <property type="entry name" value="POST_SET"/>
    <property type="match status" value="1"/>
</dbReference>
<gene>
    <name evidence="11" type="ORF">K490DRAFT_49183</name>
</gene>
<keyword evidence="12" id="KW-1185">Reference proteome</keyword>
<keyword evidence="4" id="KW-0808">Transferase</keyword>
<dbReference type="InterPro" id="IPR001214">
    <property type="entry name" value="SET_dom"/>
</dbReference>